<evidence type="ECO:0000313" key="1">
    <source>
        <dbReference type="EMBL" id="SEM00482.1"/>
    </source>
</evidence>
<dbReference type="RefSeq" id="WP_074784547.1">
    <property type="nucleotide sequence ID" value="NZ_FOBO01000001.1"/>
</dbReference>
<name>A0A1H7UU38_9RHOB</name>
<dbReference type="InterPro" id="IPR027266">
    <property type="entry name" value="TrmE/GcvT-like"/>
</dbReference>
<sequence length="189" mass="19925">MSEAITPLNGARFEGLATIEDAGLTGMITLRGDLSSKEVKAAVQNAVGLDIPAQRQALSGQGTAVLWMSPDELLLMCPYAEVAQIIAALEGALKGQHFLVANVSDARTFLHVSGPGARETVAKLCPVDLSEAAFTPGMFRRTRMAQVPAAFWLDEAGTFHLICFRSVADYAFNLLKTSALPGGGVGVYG</sequence>
<dbReference type="SUPFAM" id="SSF103025">
    <property type="entry name" value="Folate-binding domain"/>
    <property type="match status" value="1"/>
</dbReference>
<organism evidence="1 2">
    <name type="scientific">Roseovarius tolerans</name>
    <dbReference type="NCBI Taxonomy" id="74031"/>
    <lineage>
        <taxon>Bacteria</taxon>
        <taxon>Pseudomonadati</taxon>
        <taxon>Pseudomonadota</taxon>
        <taxon>Alphaproteobacteria</taxon>
        <taxon>Rhodobacterales</taxon>
        <taxon>Roseobacteraceae</taxon>
        <taxon>Roseovarius</taxon>
    </lineage>
</organism>
<evidence type="ECO:0000313" key="2">
    <source>
        <dbReference type="Proteomes" id="UP000182160"/>
    </source>
</evidence>
<accession>A0A1H7UU38</accession>
<dbReference type="AlphaFoldDB" id="A0A1H7UU38"/>
<gene>
    <name evidence="1" type="ORF">SAMN04488077_101263</name>
</gene>
<dbReference type="Proteomes" id="UP000182160">
    <property type="component" value="Unassembled WGS sequence"/>
</dbReference>
<dbReference type="EMBL" id="FOBO01000001">
    <property type="protein sequence ID" value="SEM00482.1"/>
    <property type="molecule type" value="Genomic_DNA"/>
</dbReference>
<dbReference type="Gene3D" id="3.30.70.1520">
    <property type="entry name" value="Heterotetrameric sarcosine oxidase"/>
    <property type="match status" value="1"/>
</dbReference>
<proteinExistence type="predicted"/>
<dbReference type="InterPro" id="IPR007375">
    <property type="entry name" value="SoxG"/>
</dbReference>
<dbReference type="Pfam" id="PF04268">
    <property type="entry name" value="SoxG"/>
    <property type="match status" value="1"/>
</dbReference>
<protein>
    <submittedName>
        <fullName evidence="1">Sarcosine oxidase subunit gamma</fullName>
    </submittedName>
</protein>
<dbReference type="Gene3D" id="3.30.1360.120">
    <property type="entry name" value="Probable tRNA modification gtpase trme, domain 1"/>
    <property type="match status" value="1"/>
</dbReference>
<reference evidence="1 2" key="1">
    <citation type="submission" date="2016-10" db="EMBL/GenBank/DDBJ databases">
        <authorList>
            <person name="de Groot N.N."/>
        </authorList>
    </citation>
    <scope>NUCLEOTIDE SEQUENCE [LARGE SCALE GENOMIC DNA]</scope>
    <source>
        <strain evidence="1 2">DSM 11457</strain>
    </source>
</reference>